<keyword evidence="5" id="KW-0175">Coiled coil</keyword>
<dbReference type="PROSITE" id="PS50217">
    <property type="entry name" value="BZIP"/>
    <property type="match status" value="1"/>
</dbReference>
<name>A0A7M5V0X7_9CNID</name>
<evidence type="ECO:0000256" key="5">
    <source>
        <dbReference type="SAM" id="Coils"/>
    </source>
</evidence>
<dbReference type="InterPro" id="IPR002112">
    <property type="entry name" value="Leuzip_Jun"/>
</dbReference>
<evidence type="ECO:0000256" key="2">
    <source>
        <dbReference type="ARBA" id="ARBA00023015"/>
    </source>
</evidence>
<feature type="region of interest" description="Disordered" evidence="6">
    <location>
        <begin position="213"/>
        <end position="259"/>
    </location>
</feature>
<dbReference type="GO" id="GO:0000978">
    <property type="term" value="F:RNA polymerase II cis-regulatory region sequence-specific DNA binding"/>
    <property type="evidence" value="ECO:0007669"/>
    <property type="project" value="TreeGrafter"/>
</dbReference>
<organism evidence="8 9">
    <name type="scientific">Clytia hemisphaerica</name>
    <dbReference type="NCBI Taxonomy" id="252671"/>
    <lineage>
        <taxon>Eukaryota</taxon>
        <taxon>Metazoa</taxon>
        <taxon>Cnidaria</taxon>
        <taxon>Hydrozoa</taxon>
        <taxon>Hydroidolina</taxon>
        <taxon>Leptothecata</taxon>
        <taxon>Obeliida</taxon>
        <taxon>Clytiidae</taxon>
        <taxon>Clytia</taxon>
    </lineage>
</organism>
<dbReference type="GO" id="GO:0042127">
    <property type="term" value="P:regulation of cell population proliferation"/>
    <property type="evidence" value="ECO:0007669"/>
    <property type="project" value="TreeGrafter"/>
</dbReference>
<dbReference type="OrthoDB" id="2187714at2759"/>
<sequence>MEELLGNTLYDDSDDFLCKSLGNAANALELDFSDNNNCSKVNDNDLLPESSFLLPTHNENTNAIGNVDSPNLDFLKLGSPDLEQIFMNIENENVDLHEALSDDVGVVPSINTTSKPSSDSTTFSIEDDLIVTENDFTNALQQLHDKQTHSLNPLDLLDIPIKEEPIDCLIIDSKPDNRYNKIPSATPPLQHHTTQPQRSRKQYGVKLKPQKVVNQPHHQQNHSNNANSKYGSHATKRNRHDAIQQQSRQQTQQQQPQLSNHQINTNEKILQQHLSEQIVLNNQALLQHEQQEIALLQQAIDFHQKQQQRVIATPTTVSQHHQNISQIQQKILEQHLIQNSRFSPQPQPPQLNLRNTLSHNTNGGAYNQRLNDVLTTSGIDEQTLKMFVENPHLAPVNLEIQDLIKRERKKLRNRVASSKCRKRKLEREGKLEDKVKILKEKNIELNAVANALKQQICDLKQRVMDHVSEGCHIILP</sequence>
<dbReference type="CDD" id="cd14696">
    <property type="entry name" value="bZIP_Jun"/>
    <property type="match status" value="1"/>
</dbReference>
<dbReference type="GO" id="GO:0051726">
    <property type="term" value="P:regulation of cell cycle"/>
    <property type="evidence" value="ECO:0007669"/>
    <property type="project" value="TreeGrafter"/>
</dbReference>
<dbReference type="GO" id="GO:0005667">
    <property type="term" value="C:transcription regulator complex"/>
    <property type="evidence" value="ECO:0007669"/>
    <property type="project" value="TreeGrafter"/>
</dbReference>
<feature type="region of interest" description="Disordered" evidence="6">
    <location>
        <begin position="179"/>
        <end position="201"/>
    </location>
</feature>
<comment type="similarity">
    <text evidence="1">Belongs to the bZIP family. Jun subfamily.</text>
</comment>
<evidence type="ECO:0000313" key="9">
    <source>
        <dbReference type="Proteomes" id="UP000594262"/>
    </source>
</evidence>
<feature type="domain" description="BZIP" evidence="7">
    <location>
        <begin position="403"/>
        <end position="466"/>
    </location>
</feature>
<dbReference type="PROSITE" id="PS00036">
    <property type="entry name" value="BZIP_BASIC"/>
    <property type="match status" value="1"/>
</dbReference>
<evidence type="ECO:0000259" key="7">
    <source>
        <dbReference type="PROSITE" id="PS50217"/>
    </source>
</evidence>
<keyword evidence="4" id="KW-0804">Transcription</keyword>
<evidence type="ECO:0000256" key="1">
    <source>
        <dbReference type="ARBA" id="ARBA00006882"/>
    </source>
</evidence>
<dbReference type="InterPro" id="IPR050946">
    <property type="entry name" value="AP-1_TF_bZIP"/>
</dbReference>
<keyword evidence="2" id="KW-0805">Transcription regulation</keyword>
<dbReference type="GO" id="GO:0000981">
    <property type="term" value="F:DNA-binding transcription factor activity, RNA polymerase II-specific"/>
    <property type="evidence" value="ECO:0007669"/>
    <property type="project" value="TreeGrafter"/>
</dbReference>
<dbReference type="EnsemblMetazoa" id="CLYHEMT001621.1">
    <property type="protein sequence ID" value="CLYHEMP001621.1"/>
    <property type="gene ID" value="CLYHEMG001621"/>
</dbReference>
<evidence type="ECO:0000313" key="8">
    <source>
        <dbReference type="EnsemblMetazoa" id="CLYHEMP001621.1"/>
    </source>
</evidence>
<evidence type="ECO:0000256" key="4">
    <source>
        <dbReference type="ARBA" id="ARBA00023163"/>
    </source>
</evidence>
<accession>A0A7M5V0X7</accession>
<keyword evidence="9" id="KW-1185">Reference proteome</keyword>
<dbReference type="InterPro" id="IPR046347">
    <property type="entry name" value="bZIP_sf"/>
</dbReference>
<dbReference type="AlphaFoldDB" id="A0A7M5V0X7"/>
<dbReference type="PANTHER" id="PTHR11462">
    <property type="entry name" value="JUN TRANSCRIPTION FACTOR-RELATED"/>
    <property type="match status" value="1"/>
</dbReference>
<dbReference type="GeneID" id="136800735"/>
<feature type="compositionally biased region" description="Low complexity" evidence="6">
    <location>
        <begin position="213"/>
        <end position="229"/>
    </location>
</feature>
<dbReference type="SUPFAM" id="SSF57959">
    <property type="entry name" value="Leucine zipper domain"/>
    <property type="match status" value="1"/>
</dbReference>
<dbReference type="Pfam" id="PF00170">
    <property type="entry name" value="bZIP_1"/>
    <property type="match status" value="1"/>
</dbReference>
<evidence type="ECO:0000256" key="3">
    <source>
        <dbReference type="ARBA" id="ARBA00023125"/>
    </source>
</evidence>
<dbReference type="SMART" id="SM00338">
    <property type="entry name" value="BRLZ"/>
    <property type="match status" value="1"/>
</dbReference>
<protein>
    <recommendedName>
        <fullName evidence="7">BZIP domain-containing protein</fullName>
    </recommendedName>
</protein>
<reference evidence="8" key="1">
    <citation type="submission" date="2021-01" db="UniProtKB">
        <authorList>
            <consortium name="EnsemblMetazoa"/>
        </authorList>
    </citation>
    <scope>IDENTIFICATION</scope>
</reference>
<dbReference type="RefSeq" id="XP_066913491.1">
    <property type="nucleotide sequence ID" value="XM_067057390.1"/>
</dbReference>
<dbReference type="PRINTS" id="PR00043">
    <property type="entry name" value="LEUZIPPRJUN"/>
</dbReference>
<feature type="compositionally biased region" description="Low complexity" evidence="6">
    <location>
        <begin position="244"/>
        <end position="257"/>
    </location>
</feature>
<evidence type="ECO:0000256" key="6">
    <source>
        <dbReference type="SAM" id="MobiDB-lite"/>
    </source>
</evidence>
<keyword evidence="3" id="KW-0238">DNA-binding</keyword>
<dbReference type="Proteomes" id="UP000594262">
    <property type="component" value="Unplaced"/>
</dbReference>
<feature type="coiled-coil region" evidence="5">
    <location>
        <begin position="408"/>
        <end position="455"/>
    </location>
</feature>
<dbReference type="InterPro" id="IPR004827">
    <property type="entry name" value="bZIP"/>
</dbReference>
<dbReference type="Gene3D" id="1.20.5.170">
    <property type="match status" value="1"/>
</dbReference>
<proteinExistence type="inferred from homology"/>
<dbReference type="PANTHER" id="PTHR11462:SF35">
    <property type="entry name" value="TRANSCRIPTION FACTOR JRA"/>
    <property type="match status" value="1"/>
</dbReference>